<feature type="domain" description="HTH luxR-type" evidence="3">
    <location>
        <begin position="883"/>
        <end position="948"/>
    </location>
</feature>
<dbReference type="PROSITE" id="PS50043">
    <property type="entry name" value="HTH_LUXR_2"/>
    <property type="match status" value="1"/>
</dbReference>
<dbReference type="SUPFAM" id="SSF46894">
    <property type="entry name" value="C-terminal effector domain of the bipartite response regulators"/>
    <property type="match status" value="1"/>
</dbReference>
<organism evidence="4 5">
    <name type="scientific">Plantactinospora solaniradicis</name>
    <dbReference type="NCBI Taxonomy" id="1723736"/>
    <lineage>
        <taxon>Bacteria</taxon>
        <taxon>Bacillati</taxon>
        <taxon>Actinomycetota</taxon>
        <taxon>Actinomycetes</taxon>
        <taxon>Micromonosporales</taxon>
        <taxon>Micromonosporaceae</taxon>
        <taxon>Plantactinospora</taxon>
    </lineage>
</organism>
<evidence type="ECO:0000313" key="5">
    <source>
        <dbReference type="Proteomes" id="UP001596203"/>
    </source>
</evidence>
<dbReference type="RefSeq" id="WP_377431337.1">
    <property type="nucleotide sequence ID" value="NZ_JBHSPR010000055.1"/>
</dbReference>
<protein>
    <submittedName>
        <fullName evidence="4">ATP-binding protein</fullName>
    </submittedName>
</protein>
<dbReference type="Gene3D" id="3.40.50.300">
    <property type="entry name" value="P-loop containing nucleotide triphosphate hydrolases"/>
    <property type="match status" value="1"/>
</dbReference>
<dbReference type="InterPro" id="IPR036388">
    <property type="entry name" value="WH-like_DNA-bd_sf"/>
</dbReference>
<evidence type="ECO:0000256" key="1">
    <source>
        <dbReference type="ARBA" id="ARBA00022741"/>
    </source>
</evidence>
<dbReference type="PANTHER" id="PTHR16305:SF35">
    <property type="entry name" value="TRANSCRIPTIONAL ACTIVATOR DOMAIN"/>
    <property type="match status" value="1"/>
</dbReference>
<dbReference type="Pfam" id="PF00196">
    <property type="entry name" value="GerE"/>
    <property type="match status" value="1"/>
</dbReference>
<proteinExistence type="predicted"/>
<dbReference type="InterPro" id="IPR011990">
    <property type="entry name" value="TPR-like_helical_dom_sf"/>
</dbReference>
<dbReference type="PRINTS" id="PR00038">
    <property type="entry name" value="HTHLUXR"/>
</dbReference>
<dbReference type="PANTHER" id="PTHR16305">
    <property type="entry name" value="TESTICULAR SOLUBLE ADENYLYL CYCLASE"/>
    <property type="match status" value="1"/>
</dbReference>
<accession>A0ABW1KK08</accession>
<dbReference type="InterPro" id="IPR027417">
    <property type="entry name" value="P-loop_NTPase"/>
</dbReference>
<evidence type="ECO:0000313" key="4">
    <source>
        <dbReference type="EMBL" id="MFC6022136.1"/>
    </source>
</evidence>
<dbReference type="CDD" id="cd06170">
    <property type="entry name" value="LuxR_C_like"/>
    <property type="match status" value="1"/>
</dbReference>
<reference evidence="5" key="1">
    <citation type="journal article" date="2019" name="Int. J. Syst. Evol. Microbiol.">
        <title>The Global Catalogue of Microorganisms (GCM) 10K type strain sequencing project: providing services to taxonomists for standard genome sequencing and annotation.</title>
        <authorList>
            <consortium name="The Broad Institute Genomics Platform"/>
            <consortium name="The Broad Institute Genome Sequencing Center for Infectious Disease"/>
            <person name="Wu L."/>
            <person name="Ma J."/>
        </authorList>
    </citation>
    <scope>NUCLEOTIDE SEQUENCE [LARGE SCALE GENOMIC DNA]</scope>
    <source>
        <strain evidence="5">ZS-35-S2</strain>
    </source>
</reference>
<keyword evidence="2 4" id="KW-0067">ATP-binding</keyword>
<keyword evidence="1" id="KW-0547">Nucleotide-binding</keyword>
<dbReference type="InterPro" id="IPR041664">
    <property type="entry name" value="AAA_16"/>
</dbReference>
<keyword evidence="5" id="KW-1185">Reference proteome</keyword>
<name>A0ABW1KK08_9ACTN</name>
<dbReference type="Pfam" id="PF13191">
    <property type="entry name" value="AAA_16"/>
    <property type="match status" value="1"/>
</dbReference>
<dbReference type="SMART" id="SM00421">
    <property type="entry name" value="HTH_LUXR"/>
    <property type="match status" value="1"/>
</dbReference>
<comment type="caution">
    <text evidence="4">The sequence shown here is derived from an EMBL/GenBank/DDBJ whole genome shotgun (WGS) entry which is preliminary data.</text>
</comment>
<dbReference type="Proteomes" id="UP001596203">
    <property type="component" value="Unassembled WGS sequence"/>
</dbReference>
<dbReference type="PROSITE" id="PS00622">
    <property type="entry name" value="HTH_LUXR_1"/>
    <property type="match status" value="1"/>
</dbReference>
<dbReference type="InterPro" id="IPR016032">
    <property type="entry name" value="Sig_transdc_resp-reg_C-effctor"/>
</dbReference>
<dbReference type="Gene3D" id="1.10.10.10">
    <property type="entry name" value="Winged helix-like DNA-binding domain superfamily/Winged helix DNA-binding domain"/>
    <property type="match status" value="1"/>
</dbReference>
<dbReference type="InterPro" id="IPR000792">
    <property type="entry name" value="Tscrpt_reg_LuxR_C"/>
</dbReference>
<dbReference type="SUPFAM" id="SSF52540">
    <property type="entry name" value="P-loop containing nucleoside triphosphate hydrolases"/>
    <property type="match status" value="1"/>
</dbReference>
<evidence type="ECO:0000259" key="3">
    <source>
        <dbReference type="PROSITE" id="PS50043"/>
    </source>
</evidence>
<gene>
    <name evidence="4" type="ORF">ACFP2T_38985</name>
</gene>
<sequence length="952" mass="102263">MTDPDRLVGRDQELGLLAAAVGELARGRGSAIWVEGEPGVGKSTLVQAGIAAAHGLGCQVLWGTADQLSQRSPLGVMTSCLGIRVRSPDRRRAEIAEFLLRRGPGLFRDFDVAYAAAAEMLVALVDELCTAVPTVLVIDDLQWADPASVTVWQRLCLAVEQMPLMLVGVCGPVLRRPEVVNVRTVVSRRDQTVITLEPLTDADTATLVARLVGGRPGPNLARWVAAAMGNPLHLWELVEALLRERMIRVRGGVADLPDDEADRVPVSLADALSGRLSFVPDLAVQALDTAAMLGHEFAVTELATLVREPVPVLSNGLGDAVAAGILVRSGSRMAFRHPLIRQALYERMPMPVRAALHLDAARVLADADGDPLTVAQQLLAADQLGDRWVRGWLLAAAPAVAARAPDVAATLLRRELGRSPSAAGDQAPVLAALARILLGMGRHEEAASHARRAIAVSTGPEDRGEMYWVLTRALIGGGHTDEALDALRDVFGRPGQLGSWHPRLLASSAMALRASRGDLVAADAAAAEALRTAELSGDAYAIGYALTDLWMTESVRRRHRSALERVDRALRVLGDEPDHADVRMFALHARVFTLQNLCRWVDAEAAERLTRQVAREPGNAVGAATGVTAAVLLYWTGRWDDAIAELNSVDEDGPGITYAGLRERGPTVLRHGVAALLAVRRENRTAASEHFAAGSAFPVETPADRENRDFLLAARALAAERDGALRLAVSTFGEILDRRPGEMTLIHQWLPDLVRVAVAADDRAAARSAVEVSRREAATEAEPWRADAARLRCEGLFGDDPALVTAAVAHYRAVGPAVDLAGALEDLAVVLADRDTAACRAALNEAVELYAGFGATWDIRRTDARLRRRGIRRGVPGARTPRAVGGWTALTDTERRVALLIAEGRSTPDIASTMFLSRRTVQTHVSRVLAKLELHSRVEIAREVHALTYIDG</sequence>
<evidence type="ECO:0000256" key="2">
    <source>
        <dbReference type="ARBA" id="ARBA00022840"/>
    </source>
</evidence>
<dbReference type="SUPFAM" id="SSF48452">
    <property type="entry name" value="TPR-like"/>
    <property type="match status" value="1"/>
</dbReference>
<dbReference type="GO" id="GO:0005524">
    <property type="term" value="F:ATP binding"/>
    <property type="evidence" value="ECO:0007669"/>
    <property type="project" value="UniProtKB-KW"/>
</dbReference>
<dbReference type="Gene3D" id="1.25.40.10">
    <property type="entry name" value="Tetratricopeptide repeat domain"/>
    <property type="match status" value="1"/>
</dbReference>
<dbReference type="EMBL" id="JBHSPR010000055">
    <property type="protein sequence ID" value="MFC6022136.1"/>
    <property type="molecule type" value="Genomic_DNA"/>
</dbReference>